<dbReference type="KEGG" id="puo:RZN69_19680"/>
<feature type="signal peptide" evidence="1">
    <location>
        <begin position="1"/>
        <end position="23"/>
    </location>
</feature>
<reference evidence="2 3" key="1">
    <citation type="submission" date="2023-10" db="EMBL/GenBank/DDBJ databases">
        <title>Rubellicoccus peritrichatus gen. nov., sp. nov., isolated from an algae of coral reef tank.</title>
        <authorList>
            <person name="Luo J."/>
        </authorList>
    </citation>
    <scope>NUCLEOTIDE SEQUENCE [LARGE SCALE GENOMIC DNA]</scope>
    <source>
        <strain evidence="2 3">CR14</strain>
    </source>
</reference>
<proteinExistence type="predicted"/>
<dbReference type="InterPro" id="IPR032342">
    <property type="entry name" value="DUF4861"/>
</dbReference>
<protein>
    <submittedName>
        <fullName evidence="2">DUF4861 family protein</fullName>
    </submittedName>
</protein>
<sequence length="295" mass="32252">MSAIKFIITVTVFSLAFGCQSVADDAATSVADAETYARFVPERKDDFAWENDLIAFRAYGPASRDGAENAGIDCWLKRVPYPIINKWYDESINQGKSYHTDHGEGLDNYHTGASAGCGGTAIWLDGQREPLETFTEWEILKSSPERTVFALTYENEIDGDVYKEVKEITIELGQRLFKANSTFWKNGEPAAGLPIAIGLATHDGKASVSYDQSEGWAACWEILDGSGLGTGVIVNPDEVSEIVVIEPTGKDTGHVAIIAETDSEGQITYYAGYGWEKAGAIKTSAAWENYLKTFL</sequence>
<accession>A0AAQ3L7T8</accession>
<keyword evidence="3" id="KW-1185">Reference proteome</keyword>
<dbReference type="PROSITE" id="PS51257">
    <property type="entry name" value="PROKAR_LIPOPROTEIN"/>
    <property type="match status" value="1"/>
</dbReference>
<evidence type="ECO:0000313" key="3">
    <source>
        <dbReference type="Proteomes" id="UP001304300"/>
    </source>
</evidence>
<gene>
    <name evidence="2" type="ORF">RZN69_19680</name>
</gene>
<evidence type="ECO:0000256" key="1">
    <source>
        <dbReference type="SAM" id="SignalP"/>
    </source>
</evidence>
<evidence type="ECO:0000313" key="2">
    <source>
        <dbReference type="EMBL" id="WOO40850.1"/>
    </source>
</evidence>
<dbReference type="EMBL" id="CP136920">
    <property type="protein sequence ID" value="WOO40850.1"/>
    <property type="molecule type" value="Genomic_DNA"/>
</dbReference>
<dbReference type="Proteomes" id="UP001304300">
    <property type="component" value="Chromosome"/>
</dbReference>
<keyword evidence="1" id="KW-0732">Signal</keyword>
<feature type="chain" id="PRO_5042907224" evidence="1">
    <location>
        <begin position="24"/>
        <end position="295"/>
    </location>
</feature>
<name>A0AAQ3L7T8_9BACT</name>
<dbReference type="RefSeq" id="WP_317833077.1">
    <property type="nucleotide sequence ID" value="NZ_CP136920.1"/>
</dbReference>
<organism evidence="2 3">
    <name type="scientific">Rubellicoccus peritrichatus</name>
    <dbReference type="NCBI Taxonomy" id="3080537"/>
    <lineage>
        <taxon>Bacteria</taxon>
        <taxon>Pseudomonadati</taxon>
        <taxon>Verrucomicrobiota</taxon>
        <taxon>Opitutia</taxon>
        <taxon>Puniceicoccales</taxon>
        <taxon>Cerasicoccaceae</taxon>
        <taxon>Rubellicoccus</taxon>
    </lineage>
</organism>
<dbReference type="Pfam" id="PF16153">
    <property type="entry name" value="DUF4861"/>
    <property type="match status" value="1"/>
</dbReference>
<dbReference type="AlphaFoldDB" id="A0AAQ3L7T8"/>